<feature type="chain" id="PRO_5032639148" description="PBP domain-containing protein" evidence="1">
    <location>
        <begin position="27"/>
        <end position="150"/>
    </location>
</feature>
<dbReference type="OrthoDB" id="5368544at2"/>
<accession>A0A857JLS6</accession>
<proteinExistence type="predicted"/>
<dbReference type="AlphaFoldDB" id="A0A857JLS6"/>
<dbReference type="SUPFAM" id="SSF53850">
    <property type="entry name" value="Periplasmic binding protein-like II"/>
    <property type="match status" value="1"/>
</dbReference>
<dbReference type="Gene3D" id="3.40.190.10">
    <property type="entry name" value="Periplasmic binding protein-like II"/>
    <property type="match status" value="1"/>
</dbReference>
<dbReference type="KEGG" id="pmes:FX988_02554"/>
<dbReference type="Proteomes" id="UP000464524">
    <property type="component" value="Chromosome"/>
</dbReference>
<evidence type="ECO:0000313" key="3">
    <source>
        <dbReference type="Proteomes" id="UP000464524"/>
    </source>
</evidence>
<sequence>MLNIHRIGCRLLLALVMLFGVHHTYADQAKVRVIVNDNVSVNSLSESRVRWIFSMRQTTWEDGSAIKVYVLHEQDPVHQHFCKNVLGMFPYQLERMWNKLAYSGLGEKPILVNDSQDMINMVSQEPGAIGYVISGSIPPGMRELKISKEG</sequence>
<keyword evidence="3" id="KW-1185">Reference proteome</keyword>
<evidence type="ECO:0000313" key="2">
    <source>
        <dbReference type="EMBL" id="QHJ12302.1"/>
    </source>
</evidence>
<organism evidence="2 3">
    <name type="scientific">Paraglaciecola mesophila</name>
    <dbReference type="NCBI Taxonomy" id="197222"/>
    <lineage>
        <taxon>Bacteria</taxon>
        <taxon>Pseudomonadati</taxon>
        <taxon>Pseudomonadota</taxon>
        <taxon>Gammaproteobacteria</taxon>
        <taxon>Alteromonadales</taxon>
        <taxon>Alteromonadaceae</taxon>
        <taxon>Paraglaciecola</taxon>
    </lineage>
</organism>
<dbReference type="EMBL" id="CP047656">
    <property type="protein sequence ID" value="QHJ12302.1"/>
    <property type="molecule type" value="Genomic_DNA"/>
</dbReference>
<protein>
    <recommendedName>
        <fullName evidence="4">PBP domain-containing protein</fullName>
    </recommendedName>
</protein>
<evidence type="ECO:0000256" key="1">
    <source>
        <dbReference type="SAM" id="SignalP"/>
    </source>
</evidence>
<evidence type="ECO:0008006" key="4">
    <source>
        <dbReference type="Google" id="ProtNLM"/>
    </source>
</evidence>
<gene>
    <name evidence="2" type="ORF">FX988_02554</name>
</gene>
<feature type="signal peptide" evidence="1">
    <location>
        <begin position="1"/>
        <end position="26"/>
    </location>
</feature>
<keyword evidence="1" id="KW-0732">Signal</keyword>
<dbReference type="RefSeq" id="WP_160180297.1">
    <property type="nucleotide sequence ID" value="NZ_CP047656.1"/>
</dbReference>
<name>A0A857JLS6_9ALTE</name>
<reference evidence="2 3" key="1">
    <citation type="submission" date="2019-12" db="EMBL/GenBank/DDBJ databases">
        <title>Genome sequencing and assembly of endphytes of Porphyra tenera.</title>
        <authorList>
            <person name="Park J.M."/>
            <person name="Shin R."/>
            <person name="Jo S.H."/>
        </authorList>
    </citation>
    <scope>NUCLEOTIDE SEQUENCE [LARGE SCALE GENOMIC DNA]</scope>
    <source>
        <strain evidence="2 3">GPM4</strain>
    </source>
</reference>